<evidence type="ECO:0000313" key="3">
    <source>
        <dbReference type="Proteomes" id="UP000639973"/>
    </source>
</evidence>
<proteinExistence type="predicted"/>
<reference evidence="3" key="1">
    <citation type="journal article" date="2019" name="Int. J. Syst. Evol. Microbiol.">
        <title>The Global Catalogue of Microorganisms (GCM) 10K type strain sequencing project: providing services to taxonomists for standard genome sequencing and annotation.</title>
        <authorList>
            <consortium name="The Broad Institute Genomics Platform"/>
            <consortium name="The Broad Institute Genome Sequencing Center for Infectious Disease"/>
            <person name="Wu L."/>
            <person name="Ma J."/>
        </authorList>
    </citation>
    <scope>NUCLEOTIDE SEQUENCE [LARGE SCALE GENOMIC DNA]</scope>
    <source>
        <strain evidence="3">JCM 15442</strain>
    </source>
</reference>
<evidence type="ECO:0000313" key="2">
    <source>
        <dbReference type="EMBL" id="GGL87796.1"/>
    </source>
</evidence>
<dbReference type="EMBL" id="BMOL01000013">
    <property type="protein sequence ID" value="GGL87796.1"/>
    <property type="molecule type" value="Genomic_DNA"/>
</dbReference>
<gene>
    <name evidence="2" type="ORF">GCM10010840_27250</name>
</gene>
<accession>A0ABQ2GDJ9</accession>
<organism evidence="2 3">
    <name type="scientific">Deinococcus aerolatus</name>
    <dbReference type="NCBI Taxonomy" id="522487"/>
    <lineage>
        <taxon>Bacteria</taxon>
        <taxon>Thermotogati</taxon>
        <taxon>Deinococcota</taxon>
        <taxon>Deinococci</taxon>
        <taxon>Deinococcales</taxon>
        <taxon>Deinococcaceae</taxon>
        <taxon>Deinococcus</taxon>
    </lineage>
</organism>
<protein>
    <submittedName>
        <fullName evidence="2">Uncharacterized protein</fullName>
    </submittedName>
</protein>
<evidence type="ECO:0000256" key="1">
    <source>
        <dbReference type="SAM" id="MobiDB-lite"/>
    </source>
</evidence>
<sequence>MNQKSGGGFWEWPIRAGVRIARKDDRPVLTIHYETSKFGLPEQQEAFVSFTGSASAPHSALKAKHGPTGGPKSDHPAIGEVVASCWSPRCGEGSEKQMA</sequence>
<keyword evidence="3" id="KW-1185">Reference proteome</keyword>
<comment type="caution">
    <text evidence="2">The sequence shown here is derived from an EMBL/GenBank/DDBJ whole genome shotgun (WGS) entry which is preliminary data.</text>
</comment>
<feature type="region of interest" description="Disordered" evidence="1">
    <location>
        <begin position="57"/>
        <end position="77"/>
    </location>
</feature>
<dbReference type="Proteomes" id="UP000639973">
    <property type="component" value="Unassembled WGS sequence"/>
</dbReference>
<name>A0ABQ2GDJ9_9DEIO</name>